<comment type="caution">
    <text evidence="13">The sequence shown here is derived from an EMBL/GenBank/DDBJ whole genome shotgun (WGS) entry which is preliminary data.</text>
</comment>
<dbReference type="Gene3D" id="3.30.565.10">
    <property type="entry name" value="Histidine kinase-like ATPase, C-terminal domain"/>
    <property type="match status" value="1"/>
</dbReference>
<dbReference type="PROSITE" id="PS00177">
    <property type="entry name" value="TOPOISOMERASE_II"/>
    <property type="match status" value="1"/>
</dbReference>
<sequence length="633" mass="72942">MAELNSKDYDASHIKVLEWLEPVRMRPGMYIWSTDAKGLHHLIQEIIDNAVDEALAGYCTTITTCLNEDGSVTIHDNGRGIPVDKHEKTGKSALEMVFTVLHAGGKFDKWAYKISWGLHGVGASVVNALSEWLEVIVYKNGRKYFQRFQRGIPDAEIKDMGETDKMGTTVKFKPDATIFETVEFSQTFEIARMKQSAYLSPGITFNFVNKKTGYKQRFYFEWGIKSRLINLVGSQQALSSQHYFKIEGKDCLAEIAFEFVNTSNDHILSYVNNIPTIDGGTHVLWFKSALLNIINEVGKEKDKINKKIWEFQYSDVTDGLYAIVTVKIPEPQFEWQTKGKLWNSYVRPQVETIVYNYLKDYFVQHEGEFDRIFEKVELAARARLAAKFAKETVLRKNILAWGVLPGKLADCARKNKEGTEIYIVEGDSAWGTAKQWRDSNFQAILPLRGKILNTEQAVIQKIMANNEVKALITAIGTWVKDNFDFEWLRYDKIIIMTDADVDGAHIRTLLLTFFFRFMRPLIEHGHVYAACPPIYRYAQGKKEQYIYNEEHTPEMYGFDKDKTEIQRYKGLGEMNSEQLWDTTMNPENRTLNQMTVEDAEESDRLFRILMGEDVQARKHFILTHAKSVKEIDT</sequence>
<dbReference type="Pfam" id="PF00986">
    <property type="entry name" value="DNA_gyraseB_C"/>
    <property type="match status" value="1"/>
</dbReference>
<dbReference type="InterPro" id="IPR000565">
    <property type="entry name" value="Topo_IIA_B"/>
</dbReference>
<keyword evidence="10" id="KW-0238">DNA-binding</keyword>
<dbReference type="PANTHER" id="PTHR45866:SF1">
    <property type="entry name" value="DNA GYRASE SUBUNIT B, MITOCHONDRIAL"/>
    <property type="match status" value="1"/>
</dbReference>
<dbReference type="AlphaFoldDB" id="K1XWB0"/>
<dbReference type="GO" id="GO:0046872">
    <property type="term" value="F:metal ion binding"/>
    <property type="evidence" value="ECO:0007669"/>
    <property type="project" value="UniProtKB-KW"/>
</dbReference>
<keyword evidence="7" id="KW-0067">ATP-binding</keyword>
<evidence type="ECO:0000256" key="3">
    <source>
        <dbReference type="ARBA" id="ARBA00010708"/>
    </source>
</evidence>
<dbReference type="PRINTS" id="PR01159">
    <property type="entry name" value="DNAGYRASEB"/>
</dbReference>
<comment type="catalytic activity">
    <reaction evidence="1">
        <text>ATP-dependent breakage, passage and rejoining of double-stranded DNA.</text>
        <dbReference type="EC" id="5.6.2.2"/>
    </reaction>
</comment>
<evidence type="ECO:0000256" key="9">
    <source>
        <dbReference type="ARBA" id="ARBA00023029"/>
    </source>
</evidence>
<evidence type="ECO:0000256" key="5">
    <source>
        <dbReference type="ARBA" id="ARBA00022723"/>
    </source>
</evidence>
<proteinExistence type="inferred from homology"/>
<dbReference type="CDD" id="cd16928">
    <property type="entry name" value="HATPase_GyrB-like"/>
    <property type="match status" value="1"/>
</dbReference>
<dbReference type="GO" id="GO:0005524">
    <property type="term" value="F:ATP binding"/>
    <property type="evidence" value="ECO:0007669"/>
    <property type="project" value="UniProtKB-KW"/>
</dbReference>
<keyword evidence="11" id="KW-0413">Isomerase</keyword>
<dbReference type="Pfam" id="PF02518">
    <property type="entry name" value="HATPase_c"/>
    <property type="match status" value="1"/>
</dbReference>
<dbReference type="InterPro" id="IPR036890">
    <property type="entry name" value="HATPase_C_sf"/>
</dbReference>
<dbReference type="InterPro" id="IPR013760">
    <property type="entry name" value="Topo_IIA-like_dom_sf"/>
</dbReference>
<comment type="similarity">
    <text evidence="3">Belongs to the type II topoisomerase GyrB family.</text>
</comment>
<dbReference type="Pfam" id="PF01751">
    <property type="entry name" value="Toprim"/>
    <property type="match status" value="1"/>
</dbReference>
<dbReference type="SMART" id="SM00433">
    <property type="entry name" value="TOP2c"/>
    <property type="match status" value="1"/>
</dbReference>
<dbReference type="EC" id="5.6.2.2" evidence="4"/>
<dbReference type="CDD" id="cd00822">
    <property type="entry name" value="TopoII_Trans_DNA_gyrase"/>
    <property type="match status" value="1"/>
</dbReference>
<comment type="cofactor">
    <cofactor evidence="2">
        <name>Mg(2+)</name>
        <dbReference type="ChEBI" id="CHEBI:18420"/>
    </cofactor>
</comment>
<gene>
    <name evidence="13" type="ORF">ACD_80C00174G0033</name>
</gene>
<evidence type="ECO:0000256" key="2">
    <source>
        <dbReference type="ARBA" id="ARBA00001946"/>
    </source>
</evidence>
<organism evidence="13">
    <name type="scientific">uncultured bacterium</name>
    <name type="common">gcode 4</name>
    <dbReference type="NCBI Taxonomy" id="1234023"/>
    <lineage>
        <taxon>Bacteria</taxon>
        <taxon>environmental samples</taxon>
    </lineage>
</organism>
<dbReference type="InterPro" id="IPR018522">
    <property type="entry name" value="TopoIIA_CS"/>
</dbReference>
<dbReference type="GO" id="GO:0003918">
    <property type="term" value="F:DNA topoisomerase type II (double strand cut, ATP-hydrolyzing) activity"/>
    <property type="evidence" value="ECO:0007669"/>
    <property type="project" value="UniProtKB-EC"/>
</dbReference>
<dbReference type="GO" id="GO:0006265">
    <property type="term" value="P:DNA topological change"/>
    <property type="evidence" value="ECO:0007669"/>
    <property type="project" value="InterPro"/>
</dbReference>
<dbReference type="InterPro" id="IPR002288">
    <property type="entry name" value="DNA_gyrase_B_C"/>
</dbReference>
<dbReference type="Pfam" id="PF00204">
    <property type="entry name" value="DNA_gyraseB"/>
    <property type="match status" value="1"/>
</dbReference>
<reference evidence="13" key="1">
    <citation type="journal article" date="2012" name="Science">
        <title>Fermentation, hydrogen, and sulfur metabolism in multiple uncultivated bacterial phyla.</title>
        <authorList>
            <person name="Wrighton K.C."/>
            <person name="Thomas B.C."/>
            <person name="Sharon I."/>
            <person name="Miller C.S."/>
            <person name="Castelle C.J."/>
            <person name="VerBerkmoes N.C."/>
            <person name="Wilkins M.J."/>
            <person name="Hettich R.L."/>
            <person name="Lipton M.S."/>
            <person name="Williams K.H."/>
            <person name="Long P.E."/>
            <person name="Banfield J.F."/>
        </authorList>
    </citation>
    <scope>NUCLEOTIDE SEQUENCE [LARGE SCALE GENOMIC DNA]</scope>
</reference>
<dbReference type="SUPFAM" id="SSF56719">
    <property type="entry name" value="Type II DNA topoisomerase"/>
    <property type="match status" value="1"/>
</dbReference>
<protein>
    <recommendedName>
        <fullName evidence="4">DNA topoisomerase (ATP-hydrolyzing)</fullName>
        <ecNumber evidence="4">5.6.2.2</ecNumber>
    </recommendedName>
</protein>
<evidence type="ECO:0000256" key="8">
    <source>
        <dbReference type="ARBA" id="ARBA00022842"/>
    </source>
</evidence>
<accession>K1XWB0</accession>
<keyword evidence="9" id="KW-0799">Topoisomerase</keyword>
<dbReference type="PROSITE" id="PS50880">
    <property type="entry name" value="TOPRIM"/>
    <property type="match status" value="1"/>
</dbReference>
<evidence type="ECO:0000256" key="10">
    <source>
        <dbReference type="ARBA" id="ARBA00023125"/>
    </source>
</evidence>
<dbReference type="InterPro" id="IPR006171">
    <property type="entry name" value="TOPRIM_dom"/>
</dbReference>
<dbReference type="SUPFAM" id="SSF55874">
    <property type="entry name" value="ATPase domain of HSP90 chaperone/DNA topoisomerase II/histidine kinase"/>
    <property type="match status" value="1"/>
</dbReference>
<dbReference type="SUPFAM" id="SSF54211">
    <property type="entry name" value="Ribosomal protein S5 domain 2-like"/>
    <property type="match status" value="1"/>
</dbReference>
<dbReference type="Gene3D" id="3.30.230.10">
    <property type="match status" value="1"/>
</dbReference>
<feature type="domain" description="Toprim" evidence="12">
    <location>
        <begin position="419"/>
        <end position="533"/>
    </location>
</feature>
<dbReference type="FunFam" id="3.30.565.10:FF:000002">
    <property type="entry name" value="DNA gyrase subunit B"/>
    <property type="match status" value="1"/>
</dbReference>
<dbReference type="FunFam" id="3.40.50.670:FF:000002">
    <property type="entry name" value="DNA gyrase subunit B"/>
    <property type="match status" value="1"/>
</dbReference>
<keyword evidence="6" id="KW-0547">Nucleotide-binding</keyword>
<dbReference type="EMBL" id="AMFJ01036181">
    <property type="protein sequence ID" value="EKD24683.1"/>
    <property type="molecule type" value="Genomic_DNA"/>
</dbReference>
<dbReference type="NCBIfam" id="NF004189">
    <property type="entry name" value="PRK05644.1"/>
    <property type="match status" value="1"/>
</dbReference>
<dbReference type="SMART" id="SM00387">
    <property type="entry name" value="HATPase_c"/>
    <property type="match status" value="1"/>
</dbReference>
<dbReference type="InterPro" id="IPR001241">
    <property type="entry name" value="Topo_IIA"/>
</dbReference>
<dbReference type="InterPro" id="IPR003594">
    <property type="entry name" value="HATPase_dom"/>
</dbReference>
<dbReference type="InterPro" id="IPR013759">
    <property type="entry name" value="Topo_IIA_B_C"/>
</dbReference>
<evidence type="ECO:0000259" key="12">
    <source>
        <dbReference type="PROSITE" id="PS50880"/>
    </source>
</evidence>
<evidence type="ECO:0000313" key="13">
    <source>
        <dbReference type="EMBL" id="EKD24683.1"/>
    </source>
</evidence>
<dbReference type="GO" id="GO:0003677">
    <property type="term" value="F:DNA binding"/>
    <property type="evidence" value="ECO:0007669"/>
    <property type="project" value="UniProtKB-KW"/>
</dbReference>
<keyword evidence="5" id="KW-0479">Metal-binding</keyword>
<dbReference type="PANTHER" id="PTHR45866">
    <property type="entry name" value="DNA GYRASE/TOPOISOMERASE SUBUNIT B"/>
    <property type="match status" value="1"/>
</dbReference>
<dbReference type="PRINTS" id="PR00418">
    <property type="entry name" value="TPI2FAMILY"/>
</dbReference>
<dbReference type="InterPro" id="IPR020568">
    <property type="entry name" value="Ribosomal_Su5_D2-typ_SF"/>
</dbReference>
<evidence type="ECO:0000256" key="4">
    <source>
        <dbReference type="ARBA" id="ARBA00012895"/>
    </source>
</evidence>
<evidence type="ECO:0000256" key="11">
    <source>
        <dbReference type="ARBA" id="ARBA00023235"/>
    </source>
</evidence>
<keyword evidence="8" id="KW-0460">Magnesium</keyword>
<evidence type="ECO:0000256" key="6">
    <source>
        <dbReference type="ARBA" id="ARBA00022741"/>
    </source>
</evidence>
<evidence type="ECO:0000256" key="1">
    <source>
        <dbReference type="ARBA" id="ARBA00000185"/>
    </source>
</evidence>
<dbReference type="Gene3D" id="3.40.50.670">
    <property type="match status" value="1"/>
</dbReference>
<evidence type="ECO:0000256" key="7">
    <source>
        <dbReference type="ARBA" id="ARBA00022840"/>
    </source>
</evidence>
<name>K1XWB0_9BACT</name>
<dbReference type="InterPro" id="IPR014721">
    <property type="entry name" value="Ribsml_uS5_D2-typ_fold_subgr"/>
</dbReference>
<dbReference type="InterPro" id="IPR013506">
    <property type="entry name" value="Topo_IIA_bsu_dom2"/>
</dbReference>